<feature type="domain" description="ABC transporter" evidence="8">
    <location>
        <begin position="354"/>
        <end position="562"/>
    </location>
</feature>
<evidence type="ECO:0000256" key="6">
    <source>
        <dbReference type="ARBA" id="ARBA00023136"/>
    </source>
</evidence>
<reference evidence="11" key="1">
    <citation type="submission" date="2013-04" db="EMBL/GenBank/DDBJ databases">
        <title>Thioclava sp. 13D2W-2 Genome Sequencing.</title>
        <authorList>
            <person name="Lai Q."/>
            <person name="Li G."/>
            <person name="Shao Z."/>
        </authorList>
    </citation>
    <scope>NUCLEOTIDE SEQUENCE [LARGE SCALE GENOMIC DNA]</scope>
    <source>
        <strain evidence="11">13D2W-2</strain>
    </source>
</reference>
<dbReference type="STRING" id="1317124.DW2_14675"/>
<evidence type="ECO:0000313" key="10">
    <source>
        <dbReference type="EMBL" id="KFE33973.1"/>
    </source>
</evidence>
<dbReference type="Proteomes" id="UP000028607">
    <property type="component" value="Unassembled WGS sequence"/>
</dbReference>
<dbReference type="AlphaFoldDB" id="A0A085TTC6"/>
<feature type="transmembrane region" description="Helical" evidence="7">
    <location>
        <begin position="62"/>
        <end position="82"/>
    </location>
</feature>
<dbReference type="PANTHER" id="PTHR24221">
    <property type="entry name" value="ATP-BINDING CASSETTE SUB-FAMILY B"/>
    <property type="match status" value="1"/>
</dbReference>
<dbReference type="Gene3D" id="3.40.50.300">
    <property type="entry name" value="P-loop containing nucleotide triphosphate hydrolases"/>
    <property type="match status" value="1"/>
</dbReference>
<protein>
    <submittedName>
        <fullName evidence="10">Cysteine ABC transporter ATP-binding protein/permease CydD</fullName>
    </submittedName>
</protein>
<dbReference type="GO" id="GO:0140359">
    <property type="term" value="F:ABC-type transporter activity"/>
    <property type="evidence" value="ECO:0007669"/>
    <property type="project" value="InterPro"/>
</dbReference>
<keyword evidence="4 10" id="KW-0067">ATP-binding</keyword>
<dbReference type="GO" id="GO:0016887">
    <property type="term" value="F:ATP hydrolysis activity"/>
    <property type="evidence" value="ECO:0007669"/>
    <property type="project" value="InterPro"/>
</dbReference>
<dbReference type="SUPFAM" id="SSF90123">
    <property type="entry name" value="ABC transporter transmembrane region"/>
    <property type="match status" value="1"/>
</dbReference>
<dbReference type="Gene3D" id="1.20.1560.10">
    <property type="entry name" value="ABC transporter type 1, transmembrane domain"/>
    <property type="match status" value="1"/>
</dbReference>
<dbReference type="CDD" id="cd18584">
    <property type="entry name" value="ABC_6TM_AarD_CydD"/>
    <property type="match status" value="1"/>
</dbReference>
<organism evidence="10 11">
    <name type="scientific">Thioclava atlantica</name>
    <dbReference type="NCBI Taxonomy" id="1317124"/>
    <lineage>
        <taxon>Bacteria</taxon>
        <taxon>Pseudomonadati</taxon>
        <taxon>Pseudomonadota</taxon>
        <taxon>Alphaproteobacteria</taxon>
        <taxon>Rhodobacterales</taxon>
        <taxon>Paracoccaceae</taxon>
        <taxon>Thioclava</taxon>
    </lineage>
</organism>
<dbReference type="NCBIfam" id="TIGR02857">
    <property type="entry name" value="CydD"/>
    <property type="match status" value="1"/>
</dbReference>
<dbReference type="PROSITE" id="PS50929">
    <property type="entry name" value="ABC_TM1F"/>
    <property type="match status" value="1"/>
</dbReference>
<evidence type="ECO:0000259" key="9">
    <source>
        <dbReference type="PROSITE" id="PS50929"/>
    </source>
</evidence>
<name>A0A085TTC6_9RHOB</name>
<keyword evidence="11" id="KW-1185">Reference proteome</keyword>
<evidence type="ECO:0000256" key="5">
    <source>
        <dbReference type="ARBA" id="ARBA00022989"/>
    </source>
</evidence>
<dbReference type="InterPro" id="IPR039421">
    <property type="entry name" value="Type_1_exporter"/>
</dbReference>
<dbReference type="InterPro" id="IPR011527">
    <property type="entry name" value="ABC1_TM_dom"/>
</dbReference>
<keyword evidence="5 7" id="KW-1133">Transmembrane helix</keyword>
<feature type="transmembrane region" description="Helical" evidence="7">
    <location>
        <begin position="31"/>
        <end position="56"/>
    </location>
</feature>
<evidence type="ECO:0000259" key="8">
    <source>
        <dbReference type="PROSITE" id="PS50893"/>
    </source>
</evidence>
<evidence type="ECO:0000256" key="2">
    <source>
        <dbReference type="ARBA" id="ARBA00022692"/>
    </source>
</evidence>
<dbReference type="InterPro" id="IPR014216">
    <property type="entry name" value="ABC_transptr_CydD"/>
</dbReference>
<dbReference type="Pfam" id="PF00005">
    <property type="entry name" value="ABC_tran"/>
    <property type="match status" value="1"/>
</dbReference>
<dbReference type="SUPFAM" id="SSF52540">
    <property type="entry name" value="P-loop containing nucleoside triphosphate hydrolases"/>
    <property type="match status" value="1"/>
</dbReference>
<dbReference type="InterPro" id="IPR036640">
    <property type="entry name" value="ABC1_TM_sf"/>
</dbReference>
<accession>A0A085TTC6</accession>
<dbReference type="eggNOG" id="COG4988">
    <property type="taxonomic scope" value="Bacteria"/>
</dbReference>
<dbReference type="InterPro" id="IPR003593">
    <property type="entry name" value="AAA+_ATPase"/>
</dbReference>
<dbReference type="InterPro" id="IPR027417">
    <property type="entry name" value="P-loop_NTPase"/>
</dbReference>
<comment type="subcellular location">
    <subcellularLocation>
        <location evidence="1">Cell membrane</location>
        <topology evidence="1">Multi-pass membrane protein</topology>
    </subcellularLocation>
</comment>
<evidence type="ECO:0000256" key="1">
    <source>
        <dbReference type="ARBA" id="ARBA00004651"/>
    </source>
</evidence>
<sequence>MMSTAQDDPTPKMILDRIAAPVAGKLRMAGWLGIAAALVWPAQAALVGLVLGTLVAPGASPGLSPLAGAAGFLGLALLRILLDWQSQKLSANAAETVLRETRARLLSRAFRQASRVAALSPAELAALSAEKLAALEPWATRYRPAFLRARIVPVAFLILVATQSWAAAVILLIAGPLIPLFMALVGMAAQEASEKQMIEIGALNRLLIDRIAAITDLRLLGAEARSRADLEIKSDDLRIRTMAVLRVAFLSSTVLELFSAIGVAFMAVYVGFSLIGWMNFGTWGVKMTPAEGIFLLMIAPEFFQPLRDLAAAWHDRAAALAVASELDATEQAIDGAETMLGTGGAGHAPAIGALRWQGITIRPGAAAAPIALPDGTVAPGEAVAITGPSGAGKTTLLTALAGLIRPEAGSVHLGDLRLSDETADDWRAAFGWIPQSPRFPDASLRELITLNRPGDLEAALAAAQAAEVVAGLPGALDARLGDMGGGVSGGEARRLLIARAHYAQRPIVLADEPTADLDPETGAKIIAGLLALRARGTTLIVASHDPALIAAMDRSIALEAGA</sequence>
<keyword evidence="2 7" id="KW-0812">Transmembrane</keyword>
<dbReference type="GO" id="GO:0042883">
    <property type="term" value="P:cysteine transport"/>
    <property type="evidence" value="ECO:0007669"/>
    <property type="project" value="InterPro"/>
</dbReference>
<dbReference type="SMART" id="SM00382">
    <property type="entry name" value="AAA"/>
    <property type="match status" value="1"/>
</dbReference>
<dbReference type="PROSITE" id="PS50893">
    <property type="entry name" value="ABC_TRANSPORTER_2"/>
    <property type="match status" value="1"/>
</dbReference>
<evidence type="ECO:0000256" key="3">
    <source>
        <dbReference type="ARBA" id="ARBA00022741"/>
    </source>
</evidence>
<comment type="caution">
    <text evidence="10">The sequence shown here is derived from an EMBL/GenBank/DDBJ whole genome shotgun (WGS) entry which is preliminary data.</text>
</comment>
<dbReference type="Pfam" id="PF00664">
    <property type="entry name" value="ABC_membrane"/>
    <property type="match status" value="1"/>
</dbReference>
<reference evidence="10 11" key="2">
    <citation type="journal article" date="2015" name="Antonie Van Leeuwenhoek">
        <title>Thioclava indica sp. nov., isolated from surface seawater of the Indian Ocean.</title>
        <authorList>
            <person name="Liu Y."/>
            <person name="Lai Q."/>
            <person name="Du J."/>
            <person name="Xu H."/>
            <person name="Jiang L."/>
            <person name="Shao Z."/>
        </authorList>
    </citation>
    <scope>NUCLEOTIDE SEQUENCE [LARGE SCALE GENOMIC DNA]</scope>
    <source>
        <strain evidence="10 11">13D2W-2</strain>
    </source>
</reference>
<keyword evidence="6 7" id="KW-0472">Membrane</keyword>
<feature type="domain" description="ABC transmembrane type-1" evidence="9">
    <location>
        <begin position="32"/>
        <end position="318"/>
    </location>
</feature>
<evidence type="ECO:0000256" key="7">
    <source>
        <dbReference type="SAM" id="Phobius"/>
    </source>
</evidence>
<dbReference type="GO" id="GO:0005886">
    <property type="term" value="C:plasma membrane"/>
    <property type="evidence" value="ECO:0007669"/>
    <property type="project" value="UniProtKB-SubCell"/>
</dbReference>
<feature type="transmembrane region" description="Helical" evidence="7">
    <location>
        <begin position="257"/>
        <end position="277"/>
    </location>
</feature>
<dbReference type="EMBL" id="AQRC01000013">
    <property type="protein sequence ID" value="KFE33973.1"/>
    <property type="molecule type" value="Genomic_DNA"/>
</dbReference>
<gene>
    <name evidence="10" type="ORF">DW2_14675</name>
</gene>
<proteinExistence type="predicted"/>
<dbReference type="InterPro" id="IPR003439">
    <property type="entry name" value="ABC_transporter-like_ATP-bd"/>
</dbReference>
<feature type="transmembrane region" description="Helical" evidence="7">
    <location>
        <begin position="151"/>
        <end position="178"/>
    </location>
</feature>
<dbReference type="PATRIC" id="fig|1317124.6.peg.2948"/>
<evidence type="ECO:0000256" key="4">
    <source>
        <dbReference type="ARBA" id="ARBA00022840"/>
    </source>
</evidence>
<dbReference type="GO" id="GO:0005524">
    <property type="term" value="F:ATP binding"/>
    <property type="evidence" value="ECO:0007669"/>
    <property type="project" value="UniProtKB-KW"/>
</dbReference>
<dbReference type="PANTHER" id="PTHR24221:SF590">
    <property type="entry name" value="COMPONENT LINKED WITH THE ASSEMBLY OF CYTOCHROME' TRANSPORT TRANSMEMBRANE ATP-BINDING PROTEIN ABC TRANSPORTER CYDD-RELATED"/>
    <property type="match status" value="1"/>
</dbReference>
<evidence type="ECO:0000313" key="11">
    <source>
        <dbReference type="Proteomes" id="UP000028607"/>
    </source>
</evidence>
<keyword evidence="3" id="KW-0547">Nucleotide-binding</keyword>